<dbReference type="AlphaFoldDB" id="A0A1F4T6S6"/>
<dbReference type="Gene3D" id="1.10.1750.10">
    <property type="match status" value="1"/>
</dbReference>
<evidence type="ECO:0000256" key="11">
    <source>
        <dbReference type="RuleBase" id="RU004227"/>
    </source>
</evidence>
<reference evidence="14 15" key="1">
    <citation type="journal article" date="2016" name="Nat. Commun.">
        <title>Thousands of microbial genomes shed light on interconnected biogeochemical processes in an aquifer system.</title>
        <authorList>
            <person name="Anantharaman K."/>
            <person name="Brown C.T."/>
            <person name="Hug L.A."/>
            <person name="Sharon I."/>
            <person name="Castelle C.J."/>
            <person name="Probst A.J."/>
            <person name="Thomas B.C."/>
            <person name="Singh A."/>
            <person name="Wilkins M.J."/>
            <person name="Karaoz U."/>
            <person name="Brodie E.L."/>
            <person name="Williams K.H."/>
            <person name="Hubbard S.S."/>
            <person name="Banfield J.F."/>
        </authorList>
    </citation>
    <scope>NUCLEOTIDE SEQUENCE [LARGE SCALE GENOMIC DNA]</scope>
</reference>
<evidence type="ECO:0000256" key="6">
    <source>
        <dbReference type="ARBA" id="ARBA00023121"/>
    </source>
</evidence>
<dbReference type="GO" id="GO:0003688">
    <property type="term" value="F:DNA replication origin binding"/>
    <property type="evidence" value="ECO:0007669"/>
    <property type="project" value="UniProtKB-UniRule"/>
</dbReference>
<keyword evidence="6 8" id="KW-0446">Lipid-binding</keyword>
<dbReference type="GO" id="GO:0005737">
    <property type="term" value="C:cytoplasm"/>
    <property type="evidence" value="ECO:0007669"/>
    <property type="project" value="UniProtKB-SubCell"/>
</dbReference>
<comment type="domain">
    <text evidence="8">Domain I is involved in oligomerization and binding regulators, domain II is flexibile and of varying length in different bacteria, domain III forms the AAA+ region, while domain IV binds dsDNA.</text>
</comment>
<dbReference type="GO" id="GO:0006275">
    <property type="term" value="P:regulation of DNA replication"/>
    <property type="evidence" value="ECO:0007669"/>
    <property type="project" value="UniProtKB-UniRule"/>
</dbReference>
<protein>
    <recommendedName>
        <fullName evidence="8 9">Chromosomal replication initiator protein DnaA</fullName>
    </recommendedName>
</protein>
<evidence type="ECO:0000313" key="14">
    <source>
        <dbReference type="EMBL" id="OGC28428.1"/>
    </source>
</evidence>
<dbReference type="Gene3D" id="3.40.50.300">
    <property type="entry name" value="P-loop containing nucleotide triphosphate hydrolases"/>
    <property type="match status" value="1"/>
</dbReference>
<feature type="region of interest" description="Domain IV, binds dsDNA" evidence="8">
    <location>
        <begin position="330"/>
        <end position="457"/>
    </location>
</feature>
<evidence type="ECO:0000259" key="13">
    <source>
        <dbReference type="SMART" id="SM00760"/>
    </source>
</evidence>
<dbReference type="SUPFAM" id="SSF52540">
    <property type="entry name" value="P-loop containing nucleoside triphosphate hydrolases"/>
    <property type="match status" value="1"/>
</dbReference>
<feature type="binding site" evidence="8">
    <location>
        <position position="161"/>
    </location>
    <ligand>
        <name>ATP</name>
        <dbReference type="ChEBI" id="CHEBI:30616"/>
    </ligand>
</feature>
<dbReference type="CDD" id="cd06571">
    <property type="entry name" value="Bac_DnaA_C"/>
    <property type="match status" value="1"/>
</dbReference>
<evidence type="ECO:0000313" key="15">
    <source>
        <dbReference type="Proteomes" id="UP000178602"/>
    </source>
</evidence>
<keyword evidence="7 8" id="KW-0238">DNA-binding</keyword>
<feature type="region of interest" description="Domain III, AAA+ region" evidence="8">
    <location>
        <begin position="113"/>
        <end position="329"/>
    </location>
</feature>
<dbReference type="CDD" id="cd00009">
    <property type="entry name" value="AAA"/>
    <property type="match status" value="1"/>
</dbReference>
<dbReference type="Pfam" id="PF00308">
    <property type="entry name" value="Bac_DnaA"/>
    <property type="match status" value="1"/>
</dbReference>
<comment type="caution">
    <text evidence="8">Lacks conserved residue(s) required for the propagation of feature annotation.</text>
</comment>
<dbReference type="HAMAP" id="MF_00377">
    <property type="entry name" value="DnaA_bact"/>
    <property type="match status" value="1"/>
</dbReference>
<dbReference type="Gene3D" id="1.10.8.60">
    <property type="match status" value="1"/>
</dbReference>
<dbReference type="Pfam" id="PF08299">
    <property type="entry name" value="Bac_DnaA_C"/>
    <property type="match status" value="1"/>
</dbReference>
<dbReference type="NCBIfam" id="TIGR00362">
    <property type="entry name" value="DnaA"/>
    <property type="match status" value="1"/>
</dbReference>
<dbReference type="InterPro" id="IPR018312">
    <property type="entry name" value="Chromosome_initiator_DnaA_CS"/>
</dbReference>
<dbReference type="PROSITE" id="PS01008">
    <property type="entry name" value="DNAA"/>
    <property type="match status" value="1"/>
</dbReference>
<keyword evidence="4 8" id="KW-0547">Nucleotide-binding</keyword>
<evidence type="ECO:0000256" key="3">
    <source>
        <dbReference type="ARBA" id="ARBA00022705"/>
    </source>
</evidence>
<gene>
    <name evidence="8" type="primary">dnaA</name>
    <name evidence="14" type="ORF">A3K49_05600</name>
</gene>
<dbReference type="NCBIfam" id="NF010686">
    <property type="entry name" value="PRK14086.1"/>
    <property type="match status" value="1"/>
</dbReference>
<organism evidence="14 15">
    <name type="scientific">candidate division WOR-1 bacterium RIFOXYC12_FULL_54_18</name>
    <dbReference type="NCBI Taxonomy" id="1802584"/>
    <lineage>
        <taxon>Bacteria</taxon>
        <taxon>Bacillati</taxon>
        <taxon>Saganbacteria</taxon>
    </lineage>
</organism>
<keyword evidence="2 8" id="KW-0963">Cytoplasm</keyword>
<evidence type="ECO:0000256" key="1">
    <source>
        <dbReference type="ARBA" id="ARBA00006583"/>
    </source>
</evidence>
<feature type="binding site" evidence="8">
    <location>
        <position position="157"/>
    </location>
    <ligand>
        <name>ATP</name>
        <dbReference type="ChEBI" id="CHEBI:30616"/>
    </ligand>
</feature>
<evidence type="ECO:0000256" key="9">
    <source>
        <dbReference type="NCBIfam" id="TIGR00362"/>
    </source>
</evidence>
<dbReference type="GO" id="GO:0006270">
    <property type="term" value="P:DNA replication initiation"/>
    <property type="evidence" value="ECO:0007669"/>
    <property type="project" value="UniProtKB-UniRule"/>
</dbReference>
<dbReference type="GO" id="GO:0005524">
    <property type="term" value="F:ATP binding"/>
    <property type="evidence" value="ECO:0007669"/>
    <property type="project" value="UniProtKB-UniRule"/>
</dbReference>
<dbReference type="FunFam" id="1.10.8.60:FF:000003">
    <property type="entry name" value="Chromosomal replication initiator protein DnaA"/>
    <property type="match status" value="1"/>
</dbReference>
<evidence type="ECO:0000256" key="2">
    <source>
        <dbReference type="ARBA" id="ARBA00022490"/>
    </source>
</evidence>
<dbReference type="InterPro" id="IPR038454">
    <property type="entry name" value="DnaA_N_sf"/>
</dbReference>
<feature type="binding site" evidence="8">
    <location>
        <position position="160"/>
    </location>
    <ligand>
        <name>ATP</name>
        <dbReference type="ChEBI" id="CHEBI:30616"/>
    </ligand>
</feature>
<comment type="caution">
    <text evidence="14">The sequence shown here is derived from an EMBL/GenBank/DDBJ whole genome shotgun (WGS) entry which is preliminary data.</text>
</comment>
<evidence type="ECO:0000256" key="5">
    <source>
        <dbReference type="ARBA" id="ARBA00022840"/>
    </source>
</evidence>
<dbReference type="SMART" id="SM00760">
    <property type="entry name" value="Bac_DnaA_C"/>
    <property type="match status" value="1"/>
</dbReference>
<feature type="region of interest" description="Domain I, interacts with DnaA modulators" evidence="8">
    <location>
        <begin position="1"/>
        <end position="102"/>
    </location>
</feature>
<feature type="domain" description="AAA+ ATPase" evidence="12">
    <location>
        <begin position="146"/>
        <end position="274"/>
    </location>
</feature>
<sequence length="457" mass="51088">MADFDINLIWNQILASLEKSLNKPIYETLVTSSKPVSVERGNLEIAVPGDVIKNWLSKHCVTLLEQEARSVCSNIKSVSFVVGSEDLFTTPLIEAHLSVEAAPKKPTRPANPYLNPRYTFETFVIGQGNRFAHAAALAVAESPATAYNPYFLYGGVGLGKTHLMQAIGHRVESRNHKAKVLYITSEMFTNELINSIRDDKTVQFRNKYRSIDVLLVDDVQFIAGKERTQEEFFHTFNALYEANKQIVVSSDRPPKEIPTLEERLRSRFEWGLTADVQAPDFETRVAILKKKAELSGINISDDILSLIASKIISNIRKLEGALIRIVAYASLNNIEISISLVDQVLRDILNSQKEDQNISIDLIKKITAEYFGIKAEDIDAKDRTKKIATARQIAMFVSREMTNASLPKIGEGFGGRDHTTVLHAFSKIKAELKGNVEIGDAVKQIRNTIKKFTPKAV</sequence>
<accession>A0A1F4T6S6</accession>
<dbReference type="InterPro" id="IPR020591">
    <property type="entry name" value="Chromosome_initiator_DnaA-like"/>
</dbReference>
<evidence type="ECO:0000256" key="10">
    <source>
        <dbReference type="RuleBase" id="RU000577"/>
    </source>
</evidence>
<evidence type="ECO:0000256" key="7">
    <source>
        <dbReference type="ARBA" id="ARBA00023125"/>
    </source>
</evidence>
<dbReference type="Gene3D" id="3.30.300.180">
    <property type="match status" value="1"/>
</dbReference>
<dbReference type="InterPro" id="IPR013317">
    <property type="entry name" value="DnaA_dom"/>
</dbReference>
<dbReference type="GO" id="GO:0008289">
    <property type="term" value="F:lipid binding"/>
    <property type="evidence" value="ECO:0007669"/>
    <property type="project" value="UniProtKB-KW"/>
</dbReference>
<dbReference type="PRINTS" id="PR00051">
    <property type="entry name" value="DNAA"/>
</dbReference>
<dbReference type="InterPro" id="IPR013159">
    <property type="entry name" value="DnaA_C"/>
</dbReference>
<name>A0A1F4T6S6_UNCSA</name>
<feature type="binding site" evidence="8">
    <location>
        <position position="159"/>
    </location>
    <ligand>
        <name>ATP</name>
        <dbReference type="ChEBI" id="CHEBI:30616"/>
    </ligand>
</feature>
<dbReference type="InterPro" id="IPR027417">
    <property type="entry name" value="P-loop_NTPase"/>
</dbReference>
<dbReference type="InterPro" id="IPR003593">
    <property type="entry name" value="AAA+_ATPase"/>
</dbReference>
<keyword evidence="5 8" id="KW-0067">ATP-binding</keyword>
<keyword evidence="3 8" id="KW-0235">DNA replication</keyword>
<dbReference type="SMART" id="SM00382">
    <property type="entry name" value="AAA"/>
    <property type="match status" value="1"/>
</dbReference>
<evidence type="ECO:0000256" key="4">
    <source>
        <dbReference type="ARBA" id="ARBA00022741"/>
    </source>
</evidence>
<comment type="subcellular location">
    <subcellularLocation>
        <location evidence="8">Cytoplasm</location>
    </subcellularLocation>
</comment>
<dbReference type="PANTHER" id="PTHR30050">
    <property type="entry name" value="CHROMOSOMAL REPLICATION INITIATOR PROTEIN DNAA"/>
    <property type="match status" value="1"/>
</dbReference>
<evidence type="ECO:0000256" key="8">
    <source>
        <dbReference type="HAMAP-Rule" id="MF_00377"/>
    </source>
</evidence>
<dbReference type="InterPro" id="IPR001957">
    <property type="entry name" value="Chromosome_initiator_DnaA"/>
</dbReference>
<dbReference type="SUPFAM" id="SSF48295">
    <property type="entry name" value="TrpR-like"/>
    <property type="match status" value="1"/>
</dbReference>
<dbReference type="Proteomes" id="UP000178602">
    <property type="component" value="Unassembled WGS sequence"/>
</dbReference>
<feature type="domain" description="Chromosomal replication initiator DnaA C-terminal" evidence="13">
    <location>
        <begin position="359"/>
        <end position="428"/>
    </location>
</feature>
<proteinExistence type="inferred from homology"/>
<dbReference type="EMBL" id="MEUG01000001">
    <property type="protein sequence ID" value="OGC28428.1"/>
    <property type="molecule type" value="Genomic_DNA"/>
</dbReference>
<dbReference type="InterPro" id="IPR024633">
    <property type="entry name" value="DnaA_N_dom"/>
</dbReference>
<dbReference type="InterPro" id="IPR010921">
    <property type="entry name" value="Trp_repressor/repl_initiator"/>
</dbReference>
<comment type="function">
    <text evidence="8 10">Plays an essential role in the initiation and regulation of chromosomal replication. ATP-DnaA binds to the origin of replication (oriC) to initiate formation of the DNA replication initiation complex once per cell cycle. Binds the DnaA box (a 9 base pair repeat at the origin) and separates the double-stranded (ds)DNA. Forms a right-handed helical filament on oriC DNA; dsDNA binds to the exterior of the filament while single-stranded (ss)DNA is stabiized in the filament's interior. The ATP-DnaA-oriC complex binds and stabilizes one strand of the AT-rich DNA unwinding element (DUE), permitting loading of DNA polymerase. After initiation quickly degrades to an ADP-DnaA complex that is not apt for DNA replication. Binds acidic phospholipids.</text>
</comment>
<comment type="similarity">
    <text evidence="1 8 11">Belongs to the DnaA family.</text>
</comment>
<dbReference type="Pfam" id="PF11638">
    <property type="entry name" value="DnaA_N"/>
    <property type="match status" value="1"/>
</dbReference>
<dbReference type="PANTHER" id="PTHR30050:SF2">
    <property type="entry name" value="CHROMOSOMAL REPLICATION INITIATOR PROTEIN DNAA"/>
    <property type="match status" value="1"/>
</dbReference>
<dbReference type="FunFam" id="3.40.50.300:FF:000150">
    <property type="entry name" value="Chromosomal replication initiator protein DnaA"/>
    <property type="match status" value="1"/>
</dbReference>
<evidence type="ECO:0000259" key="12">
    <source>
        <dbReference type="SMART" id="SM00382"/>
    </source>
</evidence>
<comment type="subunit">
    <text evidence="8">Oligomerizes as a right-handed, spiral filament on DNA at oriC.</text>
</comment>
<dbReference type="GO" id="GO:0005886">
    <property type="term" value="C:plasma membrane"/>
    <property type="evidence" value="ECO:0007669"/>
    <property type="project" value="TreeGrafter"/>
</dbReference>